<dbReference type="PANTHER" id="PTHR10039">
    <property type="entry name" value="AMELOGENIN"/>
    <property type="match status" value="1"/>
</dbReference>
<evidence type="ECO:0000259" key="3">
    <source>
        <dbReference type="PROSITE" id="PS50837"/>
    </source>
</evidence>
<dbReference type="PROSITE" id="PS50297">
    <property type="entry name" value="ANK_REP_REGION"/>
    <property type="match status" value="2"/>
</dbReference>
<dbReference type="PROSITE" id="PS50088">
    <property type="entry name" value="ANK_REPEAT"/>
    <property type="match status" value="3"/>
</dbReference>
<dbReference type="InterPro" id="IPR056884">
    <property type="entry name" value="NPHP3-like_N"/>
</dbReference>
<keyword evidence="5" id="KW-1185">Reference proteome</keyword>
<dbReference type="Proteomes" id="UP001303160">
    <property type="component" value="Unassembled WGS sequence"/>
</dbReference>
<dbReference type="InterPro" id="IPR036770">
    <property type="entry name" value="Ankyrin_rpt-contain_sf"/>
</dbReference>
<keyword evidence="1" id="KW-0677">Repeat</keyword>
<dbReference type="Pfam" id="PF24883">
    <property type="entry name" value="NPHP3_N"/>
    <property type="match status" value="1"/>
</dbReference>
<evidence type="ECO:0000313" key="4">
    <source>
        <dbReference type="EMBL" id="KAK4205537.1"/>
    </source>
</evidence>
<protein>
    <recommendedName>
        <fullName evidence="3">NACHT domain-containing protein</fullName>
    </recommendedName>
</protein>
<dbReference type="Pfam" id="PF12796">
    <property type="entry name" value="Ank_2"/>
    <property type="match status" value="1"/>
</dbReference>
<dbReference type="InterPro" id="IPR027417">
    <property type="entry name" value="P-loop_NTPase"/>
</dbReference>
<dbReference type="InterPro" id="IPR054471">
    <property type="entry name" value="GPIID_WHD"/>
</dbReference>
<accession>A0AAN7B0P3</accession>
<dbReference type="SMART" id="SM00248">
    <property type="entry name" value="ANK"/>
    <property type="match status" value="8"/>
</dbReference>
<sequence length="1760" mass="198846">MDSSASTSPPDDPFRAALSRFQQSLTDKERKDFEGCTLQDVKDAIKSIENRLASKRNQRCMQLISKFLEGMNQLGQVVEVFLNVDAMVAFVWGPIKFVLLIAATWVDTLDCLLDTYSEIGEILPGLAQYRKLLPGHPHIRVHLENYYCDVLEFHRKALDVFARPSWKVVFHSSWKTFKTHFGGTLAKLKRHRDLLADEKLTATMSEVLDSRQSIEDILDQLSRKVQDLHLSIDENEVLRQQETLNNKRQFVLSKLDPPRYHDDFVASFSERRSGTSGDWILNNDTFSHWADIDNLESRYLYLSGIPGAGKTILSSRVTHHLQQLSQNHAGQGATFPVIYFFFKHAQPDKRTITAFLLSLLSQLASHDEVSLDLVYQQLLPLDQQRLRTVSLLRELTTMVLRTHRLCFIIADGLDECIAEKSLDHEEVQGEVVSFLESLSPTENPADSPSRPTAVRVFVAGQRNGFLDKRLSNYPTIQLEATNAHAQDIDDYSQAKASEIQTKFKIPDSARTDLVHRVNSVAQGEYQSSKDPAHVPCLFDVDSMHLGMFLYAKIVLDNLLRQPSRGHFKRELMEENFPRGLDQAYDRVIVHILENPDMAQRDASRRILELVLCAKRPLRWKEIQSHFCVDLKTHTADPDFQLVEPCKHYCSSLVEVFPNRHSIGGSDDVVEIVHETARGYLFQTGRFVEASLNASMALFCAQYLNSDPFKLHDNESGMKEYCQTGFYSFVDYAAAYWWKHASALVAPGGQCQAAPEHQVWVALASLAGNLKSTQMPDTPISSDMSTISSQFRLLANDAREWENEFPIEFHVQAVRACVETILANDDFGEIMSDTDDPGDPRRLYGALTYKCSKPWCLFFQQGFDSSATRDKHVQEHERPFRCTSEGCYGHTVGFANEQDFKRHNDRVHPADDALLEFPAFPSAQVQALDIFQAVKNNDLATVRDFVQSGVDVRIPNTAGYHALFLAAQSKHHRMCEYLLDVGAKVNARNSKGGKTALHAAVAKDDFEVAQLLISRGADIFARDKAGKSLVPTSTDSYDRVYKAFPKHFFTHAMCEQDLCHVIFKSEELFELSVLPAGSGQELEDYQQQLFSLEKQSSRRLNKANLRRMISNEFTLPMKFLTREESCLDLTYIALNSFIEGIVKRRNVFVIALFESGRMDMDITDSKGRLPLHYACESINQPIFERILSLTTDLTVRDKDGKRAIDLLYKGMHGAPDTQPPEISLLMKIQLLRCMSLVDDSCVDGMHQLLQRVSAKPRSPGRLLEYACSSKQTDLSLLEMLLEDLKEQLQEDDVSRALHCALKAEMDHLIGTLLKHCPPSVFLYYACYTLAANRPSGATILKGLEGQLTKDDQFKAIFFAFGVGDYDALRVQLNHYDPGLPSTCLKLLECARTPKDLSAALYAAVKDEDIIAVRMLLEYRELHLRAEYHDGENVAIAATFHEDPQILRLLQRYDGSIFEPNSQGVGPLHCAAYLMNVEALKVAIAAEQHMVNLRVSGLPEAWLQDLAFGQQMLRSLGDDLTYEGILSRTPLFIAMNRAVHEADSTITSASQSTTNISANTPRFNAIFEAVMSVASLDLSASVRYATRDIYYLEAYLVYRCCDYDMVTRLASAGFVLEFAWELFKWIPGNGETPPHVMLSRRRFSDPEYDKHASRLSRLDLILAVVHNNRCRFVDIISRNLPFATALLHSGLLERGKVNFKDSYGPLLDILNSDCETAILPQMMMLGLDGQELLLLASGLGRKKAADMLRTVVLEVDGWIKFF</sequence>
<feature type="repeat" description="ANK" evidence="2">
    <location>
        <begin position="991"/>
        <end position="1023"/>
    </location>
</feature>
<evidence type="ECO:0000256" key="1">
    <source>
        <dbReference type="ARBA" id="ARBA00022737"/>
    </source>
</evidence>
<name>A0AAN7B0P3_9PEZI</name>
<dbReference type="Pfam" id="PF22939">
    <property type="entry name" value="WHD_GPIID"/>
    <property type="match status" value="1"/>
</dbReference>
<feature type="repeat" description="ANK" evidence="2">
    <location>
        <begin position="1165"/>
        <end position="1197"/>
    </location>
</feature>
<dbReference type="Gene3D" id="1.25.40.20">
    <property type="entry name" value="Ankyrin repeat-containing domain"/>
    <property type="match status" value="3"/>
</dbReference>
<feature type="repeat" description="ANK" evidence="2">
    <location>
        <begin position="957"/>
        <end position="989"/>
    </location>
</feature>
<feature type="domain" description="NACHT" evidence="3">
    <location>
        <begin position="298"/>
        <end position="415"/>
    </location>
</feature>
<dbReference type="InterPro" id="IPR007111">
    <property type="entry name" value="NACHT_NTPase"/>
</dbReference>
<dbReference type="Pfam" id="PF24809">
    <property type="entry name" value="DUF7708"/>
    <property type="match status" value="1"/>
</dbReference>
<dbReference type="PANTHER" id="PTHR10039:SF14">
    <property type="entry name" value="NACHT DOMAIN-CONTAINING PROTEIN"/>
    <property type="match status" value="1"/>
</dbReference>
<dbReference type="Gene3D" id="3.40.50.300">
    <property type="entry name" value="P-loop containing nucleotide triphosphate hydrolases"/>
    <property type="match status" value="1"/>
</dbReference>
<proteinExistence type="predicted"/>
<reference evidence="4" key="1">
    <citation type="journal article" date="2023" name="Mol. Phylogenet. Evol.">
        <title>Genome-scale phylogeny and comparative genomics of the fungal order Sordariales.</title>
        <authorList>
            <person name="Hensen N."/>
            <person name="Bonometti L."/>
            <person name="Westerberg I."/>
            <person name="Brannstrom I.O."/>
            <person name="Guillou S."/>
            <person name="Cros-Aarteil S."/>
            <person name="Calhoun S."/>
            <person name="Haridas S."/>
            <person name="Kuo A."/>
            <person name="Mondo S."/>
            <person name="Pangilinan J."/>
            <person name="Riley R."/>
            <person name="LaButti K."/>
            <person name="Andreopoulos B."/>
            <person name="Lipzen A."/>
            <person name="Chen C."/>
            <person name="Yan M."/>
            <person name="Daum C."/>
            <person name="Ng V."/>
            <person name="Clum A."/>
            <person name="Steindorff A."/>
            <person name="Ohm R.A."/>
            <person name="Martin F."/>
            <person name="Silar P."/>
            <person name="Natvig D.O."/>
            <person name="Lalanne C."/>
            <person name="Gautier V."/>
            <person name="Ament-Velasquez S.L."/>
            <person name="Kruys A."/>
            <person name="Hutchinson M.I."/>
            <person name="Powell A.J."/>
            <person name="Barry K."/>
            <person name="Miller A.N."/>
            <person name="Grigoriev I.V."/>
            <person name="Debuchy R."/>
            <person name="Gladieux P."/>
            <person name="Hiltunen Thoren M."/>
            <person name="Johannesson H."/>
        </authorList>
    </citation>
    <scope>NUCLEOTIDE SEQUENCE</scope>
    <source>
        <strain evidence="4">CBS 315.58</strain>
    </source>
</reference>
<gene>
    <name evidence="4" type="ORF">QBC40DRAFT_36628</name>
</gene>
<evidence type="ECO:0000313" key="5">
    <source>
        <dbReference type="Proteomes" id="UP001303160"/>
    </source>
</evidence>
<reference evidence="4" key="2">
    <citation type="submission" date="2023-05" db="EMBL/GenBank/DDBJ databases">
        <authorList>
            <consortium name="Lawrence Berkeley National Laboratory"/>
            <person name="Steindorff A."/>
            <person name="Hensen N."/>
            <person name="Bonometti L."/>
            <person name="Westerberg I."/>
            <person name="Brannstrom I.O."/>
            <person name="Guillou S."/>
            <person name="Cros-Aarteil S."/>
            <person name="Calhoun S."/>
            <person name="Haridas S."/>
            <person name="Kuo A."/>
            <person name="Mondo S."/>
            <person name="Pangilinan J."/>
            <person name="Riley R."/>
            <person name="Labutti K."/>
            <person name="Andreopoulos B."/>
            <person name="Lipzen A."/>
            <person name="Chen C."/>
            <person name="Yanf M."/>
            <person name="Daum C."/>
            <person name="Ng V."/>
            <person name="Clum A."/>
            <person name="Ohm R."/>
            <person name="Martin F."/>
            <person name="Silar P."/>
            <person name="Natvig D."/>
            <person name="Lalanne C."/>
            <person name="Gautier V."/>
            <person name="Ament-Velasquez S.L."/>
            <person name="Kruys A."/>
            <person name="Hutchinson M.I."/>
            <person name="Powell A.J."/>
            <person name="Barry K."/>
            <person name="Miller A.N."/>
            <person name="Grigoriev I.V."/>
            <person name="Debuchy R."/>
            <person name="Gladieux P."/>
            <person name="Thoren M.H."/>
            <person name="Johannesson H."/>
        </authorList>
    </citation>
    <scope>NUCLEOTIDE SEQUENCE</scope>
    <source>
        <strain evidence="4">CBS 315.58</strain>
    </source>
</reference>
<evidence type="ECO:0000256" key="2">
    <source>
        <dbReference type="PROSITE-ProRule" id="PRU00023"/>
    </source>
</evidence>
<keyword evidence="2" id="KW-0040">ANK repeat</keyword>
<dbReference type="EMBL" id="MU863876">
    <property type="protein sequence ID" value="KAK4205537.1"/>
    <property type="molecule type" value="Genomic_DNA"/>
</dbReference>
<dbReference type="InterPro" id="IPR002110">
    <property type="entry name" value="Ankyrin_rpt"/>
</dbReference>
<dbReference type="PROSITE" id="PS50837">
    <property type="entry name" value="NACHT"/>
    <property type="match status" value="1"/>
</dbReference>
<dbReference type="InterPro" id="IPR056125">
    <property type="entry name" value="DUF7708"/>
</dbReference>
<organism evidence="4 5">
    <name type="scientific">Triangularia verruculosa</name>
    <dbReference type="NCBI Taxonomy" id="2587418"/>
    <lineage>
        <taxon>Eukaryota</taxon>
        <taxon>Fungi</taxon>
        <taxon>Dikarya</taxon>
        <taxon>Ascomycota</taxon>
        <taxon>Pezizomycotina</taxon>
        <taxon>Sordariomycetes</taxon>
        <taxon>Sordariomycetidae</taxon>
        <taxon>Sordariales</taxon>
        <taxon>Podosporaceae</taxon>
        <taxon>Triangularia</taxon>
    </lineage>
</organism>
<dbReference type="SUPFAM" id="SSF48403">
    <property type="entry name" value="Ankyrin repeat"/>
    <property type="match status" value="2"/>
</dbReference>
<comment type="caution">
    <text evidence="4">The sequence shown here is derived from an EMBL/GenBank/DDBJ whole genome shotgun (WGS) entry which is preliminary data.</text>
</comment>